<gene>
    <name evidence="8" type="ordered locus">Cyan7425_4679</name>
</gene>
<feature type="coiled-coil region" evidence="3">
    <location>
        <begin position="155"/>
        <end position="196"/>
    </location>
</feature>
<feature type="coiled-coil region" evidence="3">
    <location>
        <begin position="102"/>
        <end position="129"/>
    </location>
</feature>
<comment type="subcellular location">
    <subcellularLocation>
        <location evidence="1">Cell envelope</location>
    </subcellularLocation>
</comment>
<dbReference type="Pfam" id="PF25876">
    <property type="entry name" value="HH_MFP_RND"/>
    <property type="match status" value="1"/>
</dbReference>
<evidence type="ECO:0000256" key="2">
    <source>
        <dbReference type="ARBA" id="ARBA00023054"/>
    </source>
</evidence>
<feature type="coiled-coil region" evidence="3">
    <location>
        <begin position="259"/>
        <end position="293"/>
    </location>
</feature>
<dbReference type="Gene3D" id="2.40.50.100">
    <property type="match status" value="2"/>
</dbReference>
<dbReference type="EMBL" id="CP001344">
    <property type="protein sequence ID" value="ACL46984.1"/>
    <property type="molecule type" value="Genomic_DNA"/>
</dbReference>
<evidence type="ECO:0000256" key="3">
    <source>
        <dbReference type="SAM" id="Coils"/>
    </source>
</evidence>
<keyword evidence="2 3" id="KW-0175">Coiled coil</keyword>
<keyword evidence="5" id="KW-1133">Transmembrane helix</keyword>
<dbReference type="Pfam" id="PF25917">
    <property type="entry name" value="BSH_RND"/>
    <property type="match status" value="1"/>
</dbReference>
<dbReference type="Gene3D" id="1.10.287.470">
    <property type="entry name" value="Helix hairpin bin"/>
    <property type="match status" value="1"/>
</dbReference>
<proteinExistence type="predicted"/>
<dbReference type="InterPro" id="IPR058624">
    <property type="entry name" value="MdtA-like_HH"/>
</dbReference>
<dbReference type="KEGG" id="cyn:Cyan7425_4679"/>
<feature type="region of interest" description="Disordered" evidence="4">
    <location>
        <begin position="1"/>
        <end position="24"/>
    </location>
</feature>
<name>B8HLB9_CYAP4</name>
<dbReference type="SUPFAM" id="SSF111369">
    <property type="entry name" value="HlyD-like secretion proteins"/>
    <property type="match status" value="3"/>
</dbReference>
<dbReference type="STRING" id="395961.Cyan7425_4679"/>
<accession>B8HLB9</accession>
<dbReference type="GO" id="GO:0030313">
    <property type="term" value="C:cell envelope"/>
    <property type="evidence" value="ECO:0007669"/>
    <property type="project" value="UniProtKB-SubCell"/>
</dbReference>
<evidence type="ECO:0000313" key="8">
    <source>
        <dbReference type="EMBL" id="ACL46984.1"/>
    </source>
</evidence>
<dbReference type="InterPro" id="IPR050465">
    <property type="entry name" value="UPF0194_transport"/>
</dbReference>
<sequence>MTQILPRSHEKDSGQGEAQPHSSQRRFSPKLLLLGMVLTIAASGTFWYRFYRPTATDTLSLSGRIEGYETDIGAKIPGRIDFVAVREGDAVKRGQVVVRLDDDEIQAQLQGATAQIAAARQQVEQARWQIGVVESQIAEAQLNLEQTRGQAQGQIYQAEANLAAAQAQLNQAQAQLNQARAELNLARKDRDRFAQLYQEGVVTQQRLDQAQTTYDTALASLQSRQAGVKTAERQVNAAQGALTAIQTSSLNPTISQARIRALQNQLTAAQAQLRQAQQQVKVAEANRQQIQAQIAYLNVVSPINGVVTARSVEPGAVVTGGKTLLTVINPDTVYLRGFIPEGDIGKVRVGQRAEVFLDSAPDQPLRARVTAIDTQASFTPENIYFRQDRVRQVFGVKIGIEQPGGWAKPGMPADAQILMNPTSAK</sequence>
<dbReference type="InterPro" id="IPR058625">
    <property type="entry name" value="MdtA-like_BSH"/>
</dbReference>
<dbReference type="PANTHER" id="PTHR32347:SF23">
    <property type="entry name" value="BLL5650 PROTEIN"/>
    <property type="match status" value="1"/>
</dbReference>
<dbReference type="HOGENOM" id="CLU_018816_6_3_3"/>
<dbReference type="AlphaFoldDB" id="B8HLB9"/>
<evidence type="ECO:0000259" key="7">
    <source>
        <dbReference type="Pfam" id="PF25917"/>
    </source>
</evidence>
<dbReference type="GO" id="GO:0015562">
    <property type="term" value="F:efflux transmembrane transporter activity"/>
    <property type="evidence" value="ECO:0007669"/>
    <property type="project" value="InterPro"/>
</dbReference>
<feature type="domain" description="Multidrug resistance protein MdtA-like alpha-helical hairpin" evidence="6">
    <location>
        <begin position="168"/>
        <end position="234"/>
    </location>
</feature>
<dbReference type="Gene3D" id="2.40.30.170">
    <property type="match status" value="1"/>
</dbReference>
<dbReference type="OrthoDB" id="9778236at2"/>
<keyword evidence="5" id="KW-0812">Transmembrane</keyword>
<evidence type="ECO:0000256" key="5">
    <source>
        <dbReference type="SAM" id="Phobius"/>
    </source>
</evidence>
<feature type="domain" description="Multidrug resistance protein MdtA-like barrel-sandwich hybrid" evidence="7">
    <location>
        <begin position="71"/>
        <end position="327"/>
    </location>
</feature>
<evidence type="ECO:0000256" key="4">
    <source>
        <dbReference type="SAM" id="MobiDB-lite"/>
    </source>
</evidence>
<reference evidence="8" key="1">
    <citation type="submission" date="2009-01" db="EMBL/GenBank/DDBJ databases">
        <title>Complete sequence of chromosome Cyanothece sp. PCC 7425.</title>
        <authorList>
            <consortium name="US DOE Joint Genome Institute"/>
            <person name="Lucas S."/>
            <person name="Copeland A."/>
            <person name="Lapidus A."/>
            <person name="Glavina del Rio T."/>
            <person name="Dalin E."/>
            <person name="Tice H."/>
            <person name="Bruce D."/>
            <person name="Goodwin L."/>
            <person name="Pitluck S."/>
            <person name="Sims D."/>
            <person name="Meineke L."/>
            <person name="Brettin T."/>
            <person name="Detter J.C."/>
            <person name="Han C."/>
            <person name="Larimer F."/>
            <person name="Land M."/>
            <person name="Hauser L."/>
            <person name="Kyrpides N."/>
            <person name="Ovchinnikova G."/>
            <person name="Liberton M."/>
            <person name="Stoeckel J."/>
            <person name="Banerjee A."/>
            <person name="Singh A."/>
            <person name="Page L."/>
            <person name="Sato H."/>
            <person name="Zhao L."/>
            <person name="Sherman L."/>
            <person name="Pakrasi H."/>
            <person name="Richardson P."/>
        </authorList>
    </citation>
    <scope>NUCLEOTIDE SEQUENCE</scope>
    <source>
        <strain evidence="8">PCC 7425</strain>
    </source>
</reference>
<evidence type="ECO:0000256" key="1">
    <source>
        <dbReference type="ARBA" id="ARBA00004196"/>
    </source>
</evidence>
<dbReference type="eggNOG" id="COG1566">
    <property type="taxonomic scope" value="Bacteria"/>
</dbReference>
<dbReference type="PANTHER" id="PTHR32347">
    <property type="entry name" value="EFFLUX SYSTEM COMPONENT YKNX-RELATED"/>
    <property type="match status" value="1"/>
</dbReference>
<organism evidence="8">
    <name type="scientific">Cyanothece sp. (strain PCC 7425 / ATCC 29141)</name>
    <dbReference type="NCBI Taxonomy" id="395961"/>
    <lineage>
        <taxon>Bacteria</taxon>
        <taxon>Bacillati</taxon>
        <taxon>Cyanobacteriota</taxon>
        <taxon>Cyanophyceae</taxon>
        <taxon>Gomontiellales</taxon>
        <taxon>Cyanothecaceae</taxon>
        <taxon>Cyanothece</taxon>
    </lineage>
</organism>
<dbReference type="PRINTS" id="PR01490">
    <property type="entry name" value="RTXTOXIND"/>
</dbReference>
<keyword evidence="5" id="KW-0472">Membrane</keyword>
<evidence type="ECO:0000259" key="6">
    <source>
        <dbReference type="Pfam" id="PF25876"/>
    </source>
</evidence>
<protein>
    <submittedName>
        <fullName evidence="8">Secretion protein HlyD family protein</fullName>
    </submittedName>
</protein>
<feature type="transmembrane region" description="Helical" evidence="5">
    <location>
        <begin position="31"/>
        <end position="50"/>
    </location>
</feature>